<evidence type="ECO:0000256" key="4">
    <source>
        <dbReference type="ARBA" id="ARBA00022806"/>
    </source>
</evidence>
<dbReference type="Pfam" id="PF13086">
    <property type="entry name" value="AAA_11"/>
    <property type="match status" value="1"/>
</dbReference>
<feature type="compositionally biased region" description="Acidic residues" evidence="7">
    <location>
        <begin position="608"/>
        <end position="621"/>
    </location>
</feature>
<evidence type="ECO:0000256" key="1">
    <source>
        <dbReference type="ARBA" id="ARBA00007913"/>
    </source>
</evidence>
<evidence type="ECO:0000313" key="10">
    <source>
        <dbReference type="EMBL" id="MFN6509586.1"/>
    </source>
</evidence>
<reference evidence="10 11" key="1">
    <citation type="submission" date="2024-12" db="EMBL/GenBank/DDBJ databases">
        <authorList>
            <person name="Alaofin S."/>
            <person name="Velasco D."/>
            <person name="Li D."/>
            <person name="Baldwin T."/>
            <person name="Liu Z."/>
            <person name="Schachterle J.K."/>
        </authorList>
    </citation>
    <scope>NUCLEOTIDE SEQUENCE [LARGE SCALE GENOMIC DNA]</scope>
    <source>
        <strain evidence="10 11">B1</strain>
    </source>
</reference>
<keyword evidence="3 10" id="KW-0378">Hydrolase</keyword>
<dbReference type="Proteomes" id="UP001635788">
    <property type="component" value="Unassembled WGS sequence"/>
</dbReference>
<accession>A0ABW9L3F7</accession>
<protein>
    <submittedName>
        <fullName evidence="10">DEAD/DEAH box helicase</fullName>
        <ecNumber evidence="10">3.6.4.-</ecNumber>
    </submittedName>
</protein>
<dbReference type="PANTHER" id="PTHR43788">
    <property type="entry name" value="DNA2/NAM7 HELICASE FAMILY MEMBER"/>
    <property type="match status" value="1"/>
</dbReference>
<keyword evidence="6" id="KW-0175">Coiled coil</keyword>
<dbReference type="RefSeq" id="WP_230950690.1">
    <property type="nucleotide sequence ID" value="NZ_CP064001.1"/>
</dbReference>
<evidence type="ECO:0000256" key="6">
    <source>
        <dbReference type="SAM" id="Coils"/>
    </source>
</evidence>
<proteinExistence type="inferred from homology"/>
<evidence type="ECO:0000259" key="8">
    <source>
        <dbReference type="Pfam" id="PF13086"/>
    </source>
</evidence>
<dbReference type="InterPro" id="IPR027417">
    <property type="entry name" value="P-loop_NTPase"/>
</dbReference>
<evidence type="ECO:0000259" key="9">
    <source>
        <dbReference type="Pfam" id="PF13087"/>
    </source>
</evidence>
<dbReference type="EC" id="3.6.4.-" evidence="10"/>
<keyword evidence="2" id="KW-0547">Nucleotide-binding</keyword>
<evidence type="ECO:0000256" key="7">
    <source>
        <dbReference type="SAM" id="MobiDB-lite"/>
    </source>
</evidence>
<evidence type="ECO:0000256" key="5">
    <source>
        <dbReference type="ARBA" id="ARBA00022840"/>
    </source>
</evidence>
<name>A0ABW9L3F7_XANCT</name>
<evidence type="ECO:0000313" key="11">
    <source>
        <dbReference type="Proteomes" id="UP001635788"/>
    </source>
</evidence>
<comment type="caution">
    <text evidence="10">The sequence shown here is derived from an EMBL/GenBank/DDBJ whole genome shotgun (WGS) entry which is preliminary data.</text>
</comment>
<dbReference type="InterPro" id="IPR041679">
    <property type="entry name" value="DNA2/NAM7-like_C"/>
</dbReference>
<dbReference type="SUPFAM" id="SSF52540">
    <property type="entry name" value="P-loop containing nucleoside triphosphate hydrolases"/>
    <property type="match status" value="1"/>
</dbReference>
<keyword evidence="4 10" id="KW-0347">Helicase</keyword>
<dbReference type="GO" id="GO:0016787">
    <property type="term" value="F:hydrolase activity"/>
    <property type="evidence" value="ECO:0007669"/>
    <property type="project" value="UniProtKB-KW"/>
</dbReference>
<dbReference type="InterPro" id="IPR050534">
    <property type="entry name" value="Coronavir_polyprotein_1ab"/>
</dbReference>
<keyword evidence="11" id="KW-1185">Reference proteome</keyword>
<feature type="coiled-coil region" evidence="6">
    <location>
        <begin position="678"/>
        <end position="712"/>
    </location>
</feature>
<sequence>MLQIALAPMKVGTTSSVLAVLTMIVVEPPTEHAAQAVLQRVAAPAAVSSSEDGNPPRQNAPIAAVIDSTLPHCAAADSDDPHDILRVIAWSERIRQAGARSSLLLSSTGSTRTRAVAGNAPIFLQWSSTLSNSASEPLRVLGFWRDLEVFNIPAAPSARDASSQTKITTLRHGDPLPWQHDDFKPTVEYGYVHVVYLGVADTEALSRLLLRAIFPDRDLSERERQRASGNGWLAAFVADEHGCPKPDSYLAASFAHGAAALRQTDSLENVNARLSRARDEFAQRCHRFEEIQDASVARTASDSATAIPLTWDELRNELQLVRRLLGSETKQPDLDWRMVVRSSRVKRRYLSDNLEAATDFLNSFYLDDLDRLIAQARNNRPFGAALSAYLGRALEQDQRTDILVQHAAMAKLLSVAHLPSARWPAPSEHPLVLAQQAAVAQVLHTLGASNGVIGVNGPPGTGKTTLLCDVIAEIVTERARRIAALERPVALFEEKISVAGKGFYPLKASVIAGTSIVVASTNNNAVKNITQELPARKKVAGEYGSVDYFAKVVGEIFKAQKVLDDKDQPLEGWGVIAAALGNAGNRRSFAQGFFRDEYVPRAEAAEAMGEDSESTEDEADQAADAAHSPVLPPSMKQLLEVASNDDYRRHQDEWQATKLRFLALLSEFKQRREALMRAEQAAQSLDAERGHLDTLQAEINHMTDDIAEHARTLSRQQETLSDQRAMLEAHKALLAQRQAAATPNLQDRLSALFGRETQRMAVLRRSLEEPARLLAESAAVFAHQAKEVAHTQAELERRQERLKPLSSKRDQLDKELQRHRQALDAGYALGTRHFPDTRLWELPNADRQRASVAVYAELDQLRAQVFLQAVELHRLSILANAGKFIANLRAVNGMLMGTLRDKLPVEQRPTLWDAFFFVVPVVSTTLASFDRLFLGMGQDSLGWLLLDEAGQATPQSAAGALWRSRRAVIVGDPLQIEPVFTVPLSLAEDLRQRNGVDRTWSPVDESVQTVADRITPFGSWVAMASDPSAADTPERLWTGMPLRTHRRCDDPMFSVANEIAYAGQMVQGRVDAQGQPKPIAFSCILGESAWMDVRSTQVEHPVCADEIAHLLACLERLRQVPAHVLSGSPDEPGPLAKVFVISPFRKVVQACKPRIKQDGFSGIECGTVHTFQGKEAEIVFFVLGTAPGSEGAGARAWAAGKPNLLNVAITRAKCRLYVLGDVQQWGGLDYFRQLREALPVQRIESTAASRP</sequence>
<organism evidence="10 11">
    <name type="scientific">Xanthomonas translucens pv. translucens</name>
    <dbReference type="NCBI Taxonomy" id="134875"/>
    <lineage>
        <taxon>Bacteria</taxon>
        <taxon>Pseudomonadati</taxon>
        <taxon>Pseudomonadota</taxon>
        <taxon>Gammaproteobacteria</taxon>
        <taxon>Lysobacterales</taxon>
        <taxon>Lysobacteraceae</taxon>
        <taxon>Xanthomonas</taxon>
        <taxon>Xanthomonas translucens group</taxon>
    </lineage>
</organism>
<dbReference type="Pfam" id="PF13087">
    <property type="entry name" value="AAA_12"/>
    <property type="match status" value="1"/>
</dbReference>
<keyword evidence="5" id="KW-0067">ATP-binding</keyword>
<evidence type="ECO:0000256" key="3">
    <source>
        <dbReference type="ARBA" id="ARBA00022801"/>
    </source>
</evidence>
<dbReference type="GO" id="GO:0004386">
    <property type="term" value="F:helicase activity"/>
    <property type="evidence" value="ECO:0007669"/>
    <property type="project" value="UniProtKB-KW"/>
</dbReference>
<dbReference type="Gene3D" id="3.40.50.300">
    <property type="entry name" value="P-loop containing nucleotide triphosphate hydrolases"/>
    <property type="match status" value="3"/>
</dbReference>
<feature type="domain" description="DNA2/NAM7 helicase-like C-terminal" evidence="9">
    <location>
        <begin position="1042"/>
        <end position="1222"/>
    </location>
</feature>
<comment type="similarity">
    <text evidence="1">Belongs to the DNA2/NAM7 helicase family.</text>
</comment>
<dbReference type="PANTHER" id="PTHR43788:SF8">
    <property type="entry name" value="DNA-BINDING PROTEIN SMUBP-2"/>
    <property type="match status" value="1"/>
</dbReference>
<feature type="region of interest" description="Disordered" evidence="7">
    <location>
        <begin position="604"/>
        <end position="633"/>
    </location>
</feature>
<dbReference type="InterPro" id="IPR041677">
    <property type="entry name" value="DNA2/NAM7_AAA_11"/>
</dbReference>
<dbReference type="EMBL" id="JBKAMQ010000002">
    <property type="protein sequence ID" value="MFN6509586.1"/>
    <property type="molecule type" value="Genomic_DNA"/>
</dbReference>
<evidence type="ECO:0000256" key="2">
    <source>
        <dbReference type="ARBA" id="ARBA00022741"/>
    </source>
</evidence>
<feature type="domain" description="DNA2/NAM7 helicase helicase" evidence="8">
    <location>
        <begin position="438"/>
        <end position="979"/>
    </location>
</feature>
<gene>
    <name evidence="10" type="ORF">ACK3FC_20855</name>
</gene>